<dbReference type="InterPro" id="IPR022742">
    <property type="entry name" value="Hydrolase_4"/>
</dbReference>
<keyword evidence="3" id="KW-1185">Reference proteome</keyword>
<dbReference type="InterPro" id="IPR051044">
    <property type="entry name" value="MAG_DAG_Lipase"/>
</dbReference>
<reference evidence="2" key="2">
    <citation type="submission" date="2023-01" db="EMBL/GenBank/DDBJ databases">
        <authorList>
            <person name="Sun Q."/>
            <person name="Evtushenko L."/>
        </authorList>
    </citation>
    <scope>NUCLEOTIDE SEQUENCE</scope>
    <source>
        <strain evidence="2">VKM B-1513</strain>
    </source>
</reference>
<dbReference type="AlphaFoldDB" id="A0A9W6IMG8"/>
<reference evidence="2" key="1">
    <citation type="journal article" date="2014" name="Int. J. Syst. Evol. Microbiol.">
        <title>Complete genome sequence of Corynebacterium casei LMG S-19264T (=DSM 44701T), isolated from a smear-ripened cheese.</title>
        <authorList>
            <consortium name="US DOE Joint Genome Institute (JGI-PGF)"/>
            <person name="Walter F."/>
            <person name="Albersmeier A."/>
            <person name="Kalinowski J."/>
            <person name="Ruckert C."/>
        </authorList>
    </citation>
    <scope>NUCLEOTIDE SEQUENCE</scope>
    <source>
        <strain evidence="2">VKM B-1513</strain>
    </source>
</reference>
<dbReference type="SUPFAM" id="SSF53474">
    <property type="entry name" value="alpha/beta-Hydrolases"/>
    <property type="match status" value="1"/>
</dbReference>
<accession>A0A9W6IMG8</accession>
<sequence length="314" mass="33978">MTDAAFTPERLASPTGADLCVYTREADGAARGIVHINHGLAERAARYARFANYLASRGYHVIAHDHRGHGLTTAPDGAPRRFADTDGWTKVMGDVKAVEEEAKRRWPGLPLVVFGHSMGSVVAVNHALREPDSLAGLAAWNGNMALGGLKSVMRFVLWCEALAGGPFTPSTTIDKLTFKAWNKRFPEGRTDADWLSSDPAEVDAYVADELCGWPSSVSLWRDFLDGVAFAEDDGNLEKLPKDLPVHLIGGSLDPATEGGKTVQHLGARMERLGMTHVTLEVLEGYRHETVNEAGRDAAMAGFADWLDSVCPAKT</sequence>
<comment type="caution">
    <text evidence="2">The sequence shown here is derived from an EMBL/GenBank/DDBJ whole genome shotgun (WGS) entry which is preliminary data.</text>
</comment>
<organism evidence="2 3">
    <name type="scientific">Maricaulis virginensis</name>
    <dbReference type="NCBI Taxonomy" id="144022"/>
    <lineage>
        <taxon>Bacteria</taxon>
        <taxon>Pseudomonadati</taxon>
        <taxon>Pseudomonadota</taxon>
        <taxon>Alphaproteobacteria</taxon>
        <taxon>Maricaulales</taxon>
        <taxon>Maricaulaceae</taxon>
        <taxon>Maricaulis</taxon>
    </lineage>
</organism>
<dbReference type="Pfam" id="PF12146">
    <property type="entry name" value="Hydrolase_4"/>
    <property type="match status" value="1"/>
</dbReference>
<dbReference type="Gene3D" id="3.40.50.1820">
    <property type="entry name" value="alpha/beta hydrolase"/>
    <property type="match status" value="1"/>
</dbReference>
<proteinExistence type="predicted"/>
<evidence type="ECO:0000313" key="3">
    <source>
        <dbReference type="Proteomes" id="UP001143486"/>
    </source>
</evidence>
<protein>
    <submittedName>
        <fullName evidence="2">Lysophospholipase</fullName>
    </submittedName>
</protein>
<dbReference type="PANTHER" id="PTHR11614">
    <property type="entry name" value="PHOSPHOLIPASE-RELATED"/>
    <property type="match status" value="1"/>
</dbReference>
<feature type="domain" description="Serine aminopeptidase S33" evidence="1">
    <location>
        <begin position="29"/>
        <end position="292"/>
    </location>
</feature>
<gene>
    <name evidence="2" type="ORF">GCM10017621_13830</name>
</gene>
<dbReference type="RefSeq" id="WP_271186239.1">
    <property type="nucleotide sequence ID" value="NZ_BSFE01000003.1"/>
</dbReference>
<evidence type="ECO:0000259" key="1">
    <source>
        <dbReference type="Pfam" id="PF12146"/>
    </source>
</evidence>
<evidence type="ECO:0000313" key="2">
    <source>
        <dbReference type="EMBL" id="GLK51875.1"/>
    </source>
</evidence>
<name>A0A9W6IMG8_9PROT</name>
<dbReference type="EMBL" id="BSFE01000003">
    <property type="protein sequence ID" value="GLK51875.1"/>
    <property type="molecule type" value="Genomic_DNA"/>
</dbReference>
<dbReference type="Proteomes" id="UP001143486">
    <property type="component" value="Unassembled WGS sequence"/>
</dbReference>
<dbReference type="InterPro" id="IPR029058">
    <property type="entry name" value="AB_hydrolase_fold"/>
</dbReference>